<organism evidence="3 4">
    <name type="scientific">Leptospira soteropolitanensis</name>
    <dbReference type="NCBI Taxonomy" id="2950025"/>
    <lineage>
        <taxon>Bacteria</taxon>
        <taxon>Pseudomonadati</taxon>
        <taxon>Spirochaetota</taxon>
        <taxon>Spirochaetia</taxon>
        <taxon>Leptospirales</taxon>
        <taxon>Leptospiraceae</taxon>
        <taxon>Leptospira</taxon>
    </lineage>
</organism>
<evidence type="ECO:0000313" key="5">
    <source>
        <dbReference type="Proteomes" id="UP001208912"/>
    </source>
</evidence>
<dbReference type="EMBL" id="JAMQPM010000002">
    <property type="protein sequence ID" value="MCW7526157.1"/>
    <property type="molecule type" value="Genomic_DNA"/>
</dbReference>
<gene>
    <name evidence="2" type="ORF">ND861_07375</name>
    <name evidence="3" type="ORF">ND862_05860</name>
</gene>
<keyword evidence="1" id="KW-0812">Transmembrane</keyword>
<dbReference type="AlphaFoldDB" id="A0AAW5VDP6"/>
<proteinExistence type="predicted"/>
<dbReference type="Proteomes" id="UP001208912">
    <property type="component" value="Unassembled WGS sequence"/>
</dbReference>
<feature type="transmembrane region" description="Helical" evidence="1">
    <location>
        <begin position="68"/>
        <end position="87"/>
    </location>
</feature>
<name>A0AAW5VDP6_9LEPT</name>
<keyword evidence="1" id="KW-0472">Membrane</keyword>
<sequence length="313" mass="36114">MEIFNITVQSNILLFVFLGILWILNDSVLKILFPGLVTGKISDVIGLLLTPLILTGIISLFRKKENLYRVFSVSLFFTILLFLFINLSQSINDSFYKFINSNEKMNLADRSDLLLLPFSFFTVYFFKKTKPFFKIPNLRKLPILLFPTLALINTSYPTGRSDLISIIGLLSLATDTIIQLDLKEITVADNNYTFQFQFIGMNNESSARISEIPDPNSHCSNPEKPTIDFGNRENKDIEVGKFQNYIIEISKSQNFETIVKTSDCNNTACIIDLQSLGSGKFFWKVRVRYLYRRECQLYLENFSVPQEVHYFMK</sequence>
<keyword evidence="1" id="KW-1133">Transmembrane helix</keyword>
<protein>
    <submittedName>
        <fullName evidence="3">Uncharacterized protein</fullName>
    </submittedName>
</protein>
<dbReference type="EMBL" id="JAMQPL010000002">
    <property type="protein sequence ID" value="MCW7529731.1"/>
    <property type="molecule type" value="Genomic_DNA"/>
</dbReference>
<feature type="transmembrane region" description="Helical" evidence="1">
    <location>
        <begin position="12"/>
        <end position="32"/>
    </location>
</feature>
<evidence type="ECO:0000313" key="4">
    <source>
        <dbReference type="Proteomes" id="UP001208540"/>
    </source>
</evidence>
<comment type="caution">
    <text evidence="3">The sequence shown here is derived from an EMBL/GenBank/DDBJ whole genome shotgun (WGS) entry which is preliminary data.</text>
</comment>
<accession>A0AAW5VDP6</accession>
<evidence type="ECO:0000313" key="3">
    <source>
        <dbReference type="EMBL" id="MCW7529731.1"/>
    </source>
</evidence>
<reference evidence="3 5" key="1">
    <citation type="submission" date="2022-06" db="EMBL/GenBank/DDBJ databases">
        <title>Leptospira isolates from biofilms formed at urban environments.</title>
        <authorList>
            <person name="Ribeiro P.S."/>
            <person name="Sousa T."/>
            <person name="Carvalho N."/>
            <person name="Aburjaile F."/>
            <person name="Neves F."/>
            <person name="Oliveira D."/>
            <person name="Blanco L."/>
            <person name="Lima J."/>
            <person name="Costa F."/>
            <person name="Brenig B."/>
            <person name="Soares S."/>
            <person name="Ramos R."/>
            <person name="Goes-Neto A."/>
            <person name="Matiuzzi M."/>
            <person name="Azevedo V."/>
            <person name="Ristow P."/>
        </authorList>
    </citation>
    <scope>NUCLEOTIDE SEQUENCE</scope>
    <source>
        <strain evidence="2 5">VSF19</strain>
        <strain evidence="3">VSF20</strain>
    </source>
</reference>
<evidence type="ECO:0000313" key="2">
    <source>
        <dbReference type="EMBL" id="MCW7526157.1"/>
    </source>
</evidence>
<dbReference type="RefSeq" id="WP_265351430.1">
    <property type="nucleotide sequence ID" value="NZ_JAMQPL010000002.1"/>
</dbReference>
<dbReference type="Proteomes" id="UP001208540">
    <property type="component" value="Unassembled WGS sequence"/>
</dbReference>
<evidence type="ECO:0000256" key="1">
    <source>
        <dbReference type="SAM" id="Phobius"/>
    </source>
</evidence>
<keyword evidence="5" id="KW-1185">Reference proteome</keyword>
<feature type="transmembrane region" description="Helical" evidence="1">
    <location>
        <begin position="44"/>
        <end position="61"/>
    </location>
</feature>